<dbReference type="Proteomes" id="UP000287502">
    <property type="component" value="Chromosome"/>
</dbReference>
<reference evidence="5 6" key="1">
    <citation type="submission" date="2019-01" db="EMBL/GenBank/DDBJ databases">
        <title>Geovibrio thiophilus DSM 11263, complete genome.</title>
        <authorList>
            <person name="Spring S."/>
            <person name="Bunk B."/>
            <person name="Sproer C."/>
        </authorList>
    </citation>
    <scope>NUCLEOTIDE SEQUENCE [LARGE SCALE GENOMIC DNA]</scope>
    <source>
        <strain evidence="5 6">DSM 11263</strain>
    </source>
</reference>
<feature type="domain" description="Alcohol dehydrogenase iron-type/glycerol dehydrogenase GldA" evidence="3">
    <location>
        <begin position="9"/>
        <end position="178"/>
    </location>
</feature>
<sequence>MDNFTLNIPTKIFFGRNQIKVLGRQIEKYGATRVLICYGSKRIKREGLFQTITDKLTDRGLFYTELGGIEPNPRITSVREGVRICREENIDFILAVGGGSVIDCAKAIAGSVNYEGDPWDFFLRKAAINKAIPIGTVLTLAATGSESNGNAVVSNIETQQKLAVYSPILWPKFSVLDPEYTYSVPPFHTAAGIADIMSHIFEQYFSPTPDTFTQDRLAEALLKTCLKYAPIVMEKPNDYTARAEILWAGNLALNTLLSLGREGDWANHSIEHEVSALFDISHGAGLAILFPNWMKYVMDDNNTDKFYNLAVNVFGVAESADKKAAALEGIDRLRTFYNSVGLPARLSETGVEEDSLRKMAEGAVRFGEIGEFKKLKSKDVLAILKMAY</sequence>
<dbReference type="InterPro" id="IPR018211">
    <property type="entry name" value="ADH_Fe_CS"/>
</dbReference>
<protein>
    <submittedName>
        <fullName evidence="5">Iron-containing alcohol dehydrogenase</fullName>
    </submittedName>
</protein>
<dbReference type="PANTHER" id="PTHR43633:SF1">
    <property type="entry name" value="ALCOHOL DEHYDROGENASE YQHD"/>
    <property type="match status" value="1"/>
</dbReference>
<dbReference type="CDD" id="cd08187">
    <property type="entry name" value="BDH"/>
    <property type="match status" value="1"/>
</dbReference>
<accession>A0A410JVS4</accession>
<feature type="domain" description="Fe-containing alcohol dehydrogenase-like C-terminal" evidence="4">
    <location>
        <begin position="189"/>
        <end position="388"/>
    </location>
</feature>
<gene>
    <name evidence="5" type="ORF">EP073_02575</name>
</gene>
<evidence type="ECO:0000256" key="1">
    <source>
        <dbReference type="ARBA" id="ARBA00007358"/>
    </source>
</evidence>
<evidence type="ECO:0000256" key="2">
    <source>
        <dbReference type="ARBA" id="ARBA00023002"/>
    </source>
</evidence>
<dbReference type="SUPFAM" id="SSF56796">
    <property type="entry name" value="Dehydroquinate synthase-like"/>
    <property type="match status" value="1"/>
</dbReference>
<name>A0A410JVS4_9BACT</name>
<dbReference type="GO" id="GO:0046872">
    <property type="term" value="F:metal ion binding"/>
    <property type="evidence" value="ECO:0007669"/>
    <property type="project" value="InterPro"/>
</dbReference>
<dbReference type="Pfam" id="PF00465">
    <property type="entry name" value="Fe-ADH"/>
    <property type="match status" value="1"/>
</dbReference>
<dbReference type="Pfam" id="PF25137">
    <property type="entry name" value="ADH_Fe_C"/>
    <property type="match status" value="1"/>
</dbReference>
<dbReference type="InterPro" id="IPR044731">
    <property type="entry name" value="BDH-like"/>
</dbReference>
<comment type="similarity">
    <text evidence="1">Belongs to the iron-containing alcohol dehydrogenase family.</text>
</comment>
<dbReference type="InterPro" id="IPR001670">
    <property type="entry name" value="ADH_Fe/GldA"/>
</dbReference>
<dbReference type="RefSeq" id="WP_128465607.1">
    <property type="nucleotide sequence ID" value="NZ_CP035108.1"/>
</dbReference>
<dbReference type="AlphaFoldDB" id="A0A410JVS4"/>
<dbReference type="GO" id="GO:0008106">
    <property type="term" value="F:alcohol dehydrogenase (NADP+) activity"/>
    <property type="evidence" value="ECO:0007669"/>
    <property type="project" value="TreeGrafter"/>
</dbReference>
<evidence type="ECO:0000313" key="6">
    <source>
        <dbReference type="Proteomes" id="UP000287502"/>
    </source>
</evidence>
<dbReference type="InterPro" id="IPR056798">
    <property type="entry name" value="ADH_Fe_C"/>
</dbReference>
<dbReference type="FunFam" id="3.40.50.1970:FF:000003">
    <property type="entry name" value="Alcohol dehydrogenase, iron-containing"/>
    <property type="match status" value="1"/>
</dbReference>
<dbReference type="OrthoDB" id="9804734at2"/>
<dbReference type="PROSITE" id="PS00913">
    <property type="entry name" value="ADH_IRON_1"/>
    <property type="match status" value="1"/>
</dbReference>
<dbReference type="Gene3D" id="1.20.1090.10">
    <property type="entry name" value="Dehydroquinate synthase-like - alpha domain"/>
    <property type="match status" value="1"/>
</dbReference>
<dbReference type="GO" id="GO:0005829">
    <property type="term" value="C:cytosol"/>
    <property type="evidence" value="ECO:0007669"/>
    <property type="project" value="TreeGrafter"/>
</dbReference>
<evidence type="ECO:0000259" key="3">
    <source>
        <dbReference type="Pfam" id="PF00465"/>
    </source>
</evidence>
<proteinExistence type="inferred from homology"/>
<dbReference type="EMBL" id="CP035108">
    <property type="protein sequence ID" value="QAR32320.1"/>
    <property type="molecule type" value="Genomic_DNA"/>
</dbReference>
<keyword evidence="2" id="KW-0560">Oxidoreductase</keyword>
<keyword evidence="6" id="KW-1185">Reference proteome</keyword>
<evidence type="ECO:0000259" key="4">
    <source>
        <dbReference type="Pfam" id="PF25137"/>
    </source>
</evidence>
<dbReference type="KEGG" id="gtl:EP073_02575"/>
<dbReference type="PANTHER" id="PTHR43633">
    <property type="entry name" value="ALCOHOL DEHYDROGENASE YQHD"/>
    <property type="match status" value="1"/>
</dbReference>
<organism evidence="5 6">
    <name type="scientific">Geovibrio thiophilus</name>
    <dbReference type="NCBI Taxonomy" id="139438"/>
    <lineage>
        <taxon>Bacteria</taxon>
        <taxon>Pseudomonadati</taxon>
        <taxon>Deferribacterota</taxon>
        <taxon>Deferribacteres</taxon>
        <taxon>Deferribacterales</taxon>
        <taxon>Geovibrionaceae</taxon>
        <taxon>Geovibrio</taxon>
    </lineage>
</organism>
<dbReference type="GO" id="GO:1990002">
    <property type="term" value="F:methylglyoxal reductase (NADPH) (acetol producing) activity"/>
    <property type="evidence" value="ECO:0007669"/>
    <property type="project" value="TreeGrafter"/>
</dbReference>
<dbReference type="GO" id="GO:1990362">
    <property type="term" value="F:butanol dehydrogenase (NAD+) activity"/>
    <property type="evidence" value="ECO:0007669"/>
    <property type="project" value="InterPro"/>
</dbReference>
<dbReference type="Gene3D" id="3.40.50.1970">
    <property type="match status" value="1"/>
</dbReference>
<evidence type="ECO:0000313" key="5">
    <source>
        <dbReference type="EMBL" id="QAR32320.1"/>
    </source>
</evidence>